<dbReference type="PIRSF" id="PIRSF029681">
    <property type="entry name" value="PagL"/>
    <property type="match status" value="1"/>
</dbReference>
<dbReference type="Gene3D" id="2.40.160.20">
    <property type="match status" value="1"/>
</dbReference>
<protein>
    <recommendedName>
        <fullName evidence="3">LPS 3-O-deacylase</fullName>
    </recommendedName>
</protein>
<reference evidence="2" key="1">
    <citation type="journal article" date="2019" name="Int. J. Syst. Evol. Microbiol.">
        <title>The Global Catalogue of Microorganisms (GCM) 10K type strain sequencing project: providing services to taxonomists for standard genome sequencing and annotation.</title>
        <authorList>
            <consortium name="The Broad Institute Genomics Platform"/>
            <consortium name="The Broad Institute Genome Sequencing Center for Infectious Disease"/>
            <person name="Wu L."/>
            <person name="Ma J."/>
        </authorList>
    </citation>
    <scope>NUCLEOTIDE SEQUENCE [LARGE SCALE GENOMIC DNA]</scope>
    <source>
        <strain evidence="2">JCM 13378</strain>
    </source>
</reference>
<evidence type="ECO:0000313" key="2">
    <source>
        <dbReference type="Proteomes" id="UP001501757"/>
    </source>
</evidence>
<dbReference type="EMBL" id="BAAAEI010000023">
    <property type="protein sequence ID" value="GAA0368238.1"/>
    <property type="molecule type" value="Genomic_DNA"/>
</dbReference>
<keyword evidence="2" id="KW-1185">Reference proteome</keyword>
<evidence type="ECO:0008006" key="3">
    <source>
        <dbReference type="Google" id="ProtNLM"/>
    </source>
</evidence>
<proteinExistence type="predicted"/>
<dbReference type="Proteomes" id="UP001501757">
    <property type="component" value="Unassembled WGS sequence"/>
</dbReference>
<name>A0ABP3HDZ2_9ALTE</name>
<dbReference type="InterPro" id="IPR018550">
    <property type="entry name" value="Lipid-A_deacylase-rel"/>
</dbReference>
<gene>
    <name evidence="1" type="ORF">GCM10009092_35640</name>
</gene>
<comment type="caution">
    <text evidence="1">The sequence shown here is derived from an EMBL/GenBank/DDBJ whole genome shotgun (WGS) entry which is preliminary data.</text>
</comment>
<sequence>MLTLSSATQAKQGAALDLLLGEGDLTGLRLAYRPYQGHLSKVQWLGDVEVYFELSLNFWEYGAQNRHETNLALALSPVISQQFATLYGYPLKWEFGIGVSLVDDTRFAGKDIGSHYQFEDRLGLVLQTDSQQSVALRYMHYSNGGLNDHNPGMDFLNLSYARWF</sequence>
<accession>A0ABP3HDZ2</accession>
<organism evidence="1 2">
    <name type="scientific">Bowmanella denitrificans</name>
    <dbReference type="NCBI Taxonomy" id="366582"/>
    <lineage>
        <taxon>Bacteria</taxon>
        <taxon>Pseudomonadati</taxon>
        <taxon>Pseudomonadota</taxon>
        <taxon>Gammaproteobacteria</taxon>
        <taxon>Alteromonadales</taxon>
        <taxon>Alteromonadaceae</taxon>
        <taxon>Bowmanella</taxon>
    </lineage>
</organism>
<dbReference type="Pfam" id="PF09411">
    <property type="entry name" value="PagL"/>
    <property type="match status" value="1"/>
</dbReference>
<evidence type="ECO:0000313" key="1">
    <source>
        <dbReference type="EMBL" id="GAA0368238.1"/>
    </source>
</evidence>